<dbReference type="AlphaFoldDB" id="A0A8I2ZVR7"/>
<evidence type="ECO:0008006" key="4">
    <source>
        <dbReference type="Google" id="ProtNLM"/>
    </source>
</evidence>
<protein>
    <recommendedName>
        <fullName evidence="4">Secreted protein</fullName>
    </recommendedName>
</protein>
<name>A0A8I2ZVR7_VERLO</name>
<keyword evidence="1" id="KW-0732">Signal</keyword>
<evidence type="ECO:0000313" key="2">
    <source>
        <dbReference type="EMBL" id="KAG7138891.1"/>
    </source>
</evidence>
<reference evidence="2" key="1">
    <citation type="journal article" date="2021" name="Mol. Plant Pathol.">
        <title>A 20-kb lineage-specific genomic region tames virulence in pathogenic amphidiploid Verticillium longisporum.</title>
        <authorList>
            <person name="Harting R."/>
            <person name="Starke J."/>
            <person name="Kusch H."/>
            <person name="Poggeler S."/>
            <person name="Maurus I."/>
            <person name="Schluter R."/>
            <person name="Landesfeind M."/>
            <person name="Bulla I."/>
            <person name="Nowrousian M."/>
            <person name="de Jonge R."/>
            <person name="Stahlhut G."/>
            <person name="Hoff K.J."/>
            <person name="Asshauer K.P."/>
            <person name="Thurmer A."/>
            <person name="Stanke M."/>
            <person name="Daniel R."/>
            <person name="Morgenstern B."/>
            <person name="Thomma B.P.H.J."/>
            <person name="Kronstad J.W."/>
            <person name="Braus-Stromeyer S.A."/>
            <person name="Braus G.H."/>
        </authorList>
    </citation>
    <scope>NUCLEOTIDE SEQUENCE</scope>
    <source>
        <strain evidence="2">Vl32</strain>
    </source>
</reference>
<evidence type="ECO:0000313" key="3">
    <source>
        <dbReference type="Proteomes" id="UP000689129"/>
    </source>
</evidence>
<sequence>MVERQDATLHLLHLVVFLALREILSTKASTISGTSPHPATDVDGAGIFSGGVNAPCSSVKILCTSTQSSGDGAGQSGKGV</sequence>
<gene>
    <name evidence="2" type="ORF">HYQ45_003937</name>
</gene>
<proteinExistence type="predicted"/>
<comment type="caution">
    <text evidence="2">The sequence shown here is derived from an EMBL/GenBank/DDBJ whole genome shotgun (WGS) entry which is preliminary data.</text>
</comment>
<feature type="chain" id="PRO_5034048506" description="Secreted protein" evidence="1">
    <location>
        <begin position="29"/>
        <end position="80"/>
    </location>
</feature>
<feature type="signal peptide" evidence="1">
    <location>
        <begin position="1"/>
        <end position="28"/>
    </location>
</feature>
<organism evidence="2 3">
    <name type="scientific">Verticillium longisporum</name>
    <name type="common">Verticillium dahliae var. longisporum</name>
    <dbReference type="NCBI Taxonomy" id="100787"/>
    <lineage>
        <taxon>Eukaryota</taxon>
        <taxon>Fungi</taxon>
        <taxon>Dikarya</taxon>
        <taxon>Ascomycota</taxon>
        <taxon>Pezizomycotina</taxon>
        <taxon>Sordariomycetes</taxon>
        <taxon>Hypocreomycetidae</taxon>
        <taxon>Glomerellales</taxon>
        <taxon>Plectosphaerellaceae</taxon>
        <taxon>Verticillium</taxon>
    </lineage>
</organism>
<evidence type="ECO:0000256" key="1">
    <source>
        <dbReference type="SAM" id="SignalP"/>
    </source>
</evidence>
<dbReference type="Proteomes" id="UP000689129">
    <property type="component" value="Unassembled WGS sequence"/>
</dbReference>
<accession>A0A8I2ZVR7</accession>
<dbReference type="EMBL" id="JAEMWZ010000065">
    <property type="protein sequence ID" value="KAG7138891.1"/>
    <property type="molecule type" value="Genomic_DNA"/>
</dbReference>